<reference evidence="2" key="2">
    <citation type="submission" date="2023-06" db="EMBL/GenBank/DDBJ databases">
        <authorList>
            <consortium name="Lawrence Berkeley National Laboratory"/>
            <person name="Haridas S."/>
            <person name="Hensen N."/>
            <person name="Bonometti L."/>
            <person name="Westerberg I."/>
            <person name="Brannstrom I.O."/>
            <person name="Guillou S."/>
            <person name="Cros-Aarteil S."/>
            <person name="Calhoun S."/>
            <person name="Kuo A."/>
            <person name="Mondo S."/>
            <person name="Pangilinan J."/>
            <person name="Riley R."/>
            <person name="LaButti K."/>
            <person name="Andreopoulos B."/>
            <person name="Lipzen A."/>
            <person name="Chen C."/>
            <person name="Yanf M."/>
            <person name="Daum C."/>
            <person name="Ng V."/>
            <person name="Clum A."/>
            <person name="Steindorff A."/>
            <person name="Ohm R."/>
            <person name="Martin F."/>
            <person name="Silar P."/>
            <person name="Natvig D."/>
            <person name="Lalanne C."/>
            <person name="Gautier V."/>
            <person name="Ament-velasquez S.L."/>
            <person name="Kruys A."/>
            <person name="Hutchinson M.I."/>
            <person name="Powell A.J."/>
            <person name="Barry K."/>
            <person name="Miller A.N."/>
            <person name="Grigoriev I.V."/>
            <person name="Debuchy R."/>
            <person name="Gladieux P."/>
            <person name="Thoren M.H."/>
            <person name="Johannesson H."/>
        </authorList>
    </citation>
    <scope>NUCLEOTIDE SEQUENCE</scope>
    <source>
        <strain evidence="2">CBS 232.78</strain>
    </source>
</reference>
<evidence type="ECO:0000313" key="2">
    <source>
        <dbReference type="EMBL" id="KAK3385643.1"/>
    </source>
</evidence>
<feature type="chain" id="PRO_5042109328" description="Extracellular membrane protein CFEM domain-containing protein" evidence="1">
    <location>
        <begin position="28"/>
        <end position="262"/>
    </location>
</feature>
<keyword evidence="3" id="KW-1185">Reference proteome</keyword>
<dbReference type="AlphaFoldDB" id="A0AAE0TZR8"/>
<dbReference type="EMBL" id="JAULSW010000004">
    <property type="protein sequence ID" value="KAK3385643.1"/>
    <property type="molecule type" value="Genomic_DNA"/>
</dbReference>
<keyword evidence="1" id="KW-0732">Signal</keyword>
<protein>
    <recommendedName>
        <fullName evidence="4">Extracellular membrane protein CFEM domain-containing protein</fullName>
    </recommendedName>
</protein>
<dbReference type="Proteomes" id="UP001285441">
    <property type="component" value="Unassembled WGS sequence"/>
</dbReference>
<comment type="caution">
    <text evidence="2">The sequence shown here is derived from an EMBL/GenBank/DDBJ whole genome shotgun (WGS) entry which is preliminary data.</text>
</comment>
<name>A0AAE0TZR8_9PEZI</name>
<sequence length="262" mass="28669">MLKLILATAAALFGDAVCAGFIPPVKACLPGSGLTELSGCAAMVDRTEFCKTKETVDERLECACVQELLTSYYDCKSDIYKCIQMDAGFFFDDNIREWHKACDGRLASVSTTITNPPQPTLTATYDPGACDRLAQSCFSADRETNACSNEWLPTSSVSFVSCACQPPVYSLMSECMYNGNVSCKLQPAYESNILGYRECSYFWTGSETLPPVDMTSFLSLTDRGMKQTAMALQDMTVTAQPTPRRTFESVAQTTGLEAEQDL</sequence>
<accession>A0AAE0TZR8</accession>
<reference evidence="2" key="1">
    <citation type="journal article" date="2023" name="Mol. Phylogenet. Evol.">
        <title>Genome-scale phylogeny and comparative genomics of the fungal order Sordariales.</title>
        <authorList>
            <person name="Hensen N."/>
            <person name="Bonometti L."/>
            <person name="Westerberg I."/>
            <person name="Brannstrom I.O."/>
            <person name="Guillou S."/>
            <person name="Cros-Aarteil S."/>
            <person name="Calhoun S."/>
            <person name="Haridas S."/>
            <person name="Kuo A."/>
            <person name="Mondo S."/>
            <person name="Pangilinan J."/>
            <person name="Riley R."/>
            <person name="LaButti K."/>
            <person name="Andreopoulos B."/>
            <person name="Lipzen A."/>
            <person name="Chen C."/>
            <person name="Yan M."/>
            <person name="Daum C."/>
            <person name="Ng V."/>
            <person name="Clum A."/>
            <person name="Steindorff A."/>
            <person name="Ohm R.A."/>
            <person name="Martin F."/>
            <person name="Silar P."/>
            <person name="Natvig D.O."/>
            <person name="Lalanne C."/>
            <person name="Gautier V."/>
            <person name="Ament-Velasquez S.L."/>
            <person name="Kruys A."/>
            <person name="Hutchinson M.I."/>
            <person name="Powell A.J."/>
            <person name="Barry K."/>
            <person name="Miller A.N."/>
            <person name="Grigoriev I.V."/>
            <person name="Debuchy R."/>
            <person name="Gladieux P."/>
            <person name="Hiltunen Thoren M."/>
            <person name="Johannesson H."/>
        </authorList>
    </citation>
    <scope>NUCLEOTIDE SEQUENCE</scope>
    <source>
        <strain evidence="2">CBS 232.78</strain>
    </source>
</reference>
<proteinExistence type="predicted"/>
<gene>
    <name evidence="2" type="ORF">B0H63DRAFT_186131</name>
</gene>
<organism evidence="2 3">
    <name type="scientific">Podospora didyma</name>
    <dbReference type="NCBI Taxonomy" id="330526"/>
    <lineage>
        <taxon>Eukaryota</taxon>
        <taxon>Fungi</taxon>
        <taxon>Dikarya</taxon>
        <taxon>Ascomycota</taxon>
        <taxon>Pezizomycotina</taxon>
        <taxon>Sordariomycetes</taxon>
        <taxon>Sordariomycetidae</taxon>
        <taxon>Sordariales</taxon>
        <taxon>Podosporaceae</taxon>
        <taxon>Podospora</taxon>
    </lineage>
</organism>
<evidence type="ECO:0000256" key="1">
    <source>
        <dbReference type="SAM" id="SignalP"/>
    </source>
</evidence>
<evidence type="ECO:0000313" key="3">
    <source>
        <dbReference type="Proteomes" id="UP001285441"/>
    </source>
</evidence>
<feature type="signal peptide" evidence="1">
    <location>
        <begin position="1"/>
        <end position="27"/>
    </location>
</feature>
<evidence type="ECO:0008006" key="4">
    <source>
        <dbReference type="Google" id="ProtNLM"/>
    </source>
</evidence>